<sequence length="88" mass="9780">MAQVGFNLEKLSASAITTFALDREATSGSYWDEVYGGLRKRQILTETRPYKLNGKQEAADMRVSCKALWEAQSLYQATLLFQGTGQAV</sequence>
<gene>
    <name evidence="1" type="ORF">Cvel_11007</name>
</gene>
<protein>
    <submittedName>
        <fullName evidence="1">Uncharacterized protein</fullName>
    </submittedName>
</protein>
<dbReference type="VEuPathDB" id="CryptoDB:Cvel_11007"/>
<dbReference type="EMBL" id="CDMZ01005116">
    <property type="protein sequence ID" value="CEM51996.1"/>
    <property type="molecule type" value="Genomic_DNA"/>
</dbReference>
<evidence type="ECO:0000313" key="1">
    <source>
        <dbReference type="EMBL" id="CEM51996.1"/>
    </source>
</evidence>
<name>A0A0G4I4T1_9ALVE</name>
<reference evidence="1" key="1">
    <citation type="submission" date="2014-11" db="EMBL/GenBank/DDBJ databases">
        <authorList>
            <person name="Otto D Thomas"/>
            <person name="Naeem Raeece"/>
        </authorList>
    </citation>
    <scope>NUCLEOTIDE SEQUENCE</scope>
</reference>
<organism evidence="1">
    <name type="scientific">Chromera velia CCMP2878</name>
    <dbReference type="NCBI Taxonomy" id="1169474"/>
    <lineage>
        <taxon>Eukaryota</taxon>
        <taxon>Sar</taxon>
        <taxon>Alveolata</taxon>
        <taxon>Colpodellida</taxon>
        <taxon>Chromeraceae</taxon>
        <taxon>Chromera</taxon>
    </lineage>
</organism>
<accession>A0A0G4I4T1</accession>
<dbReference type="AlphaFoldDB" id="A0A0G4I4T1"/>
<proteinExistence type="predicted"/>